<dbReference type="GeneID" id="109674026"/>
<dbReference type="Pfam" id="PF15060">
    <property type="entry name" value="PPDFL"/>
    <property type="match status" value="1"/>
</dbReference>
<dbReference type="InterPro" id="IPR026754">
    <property type="entry name" value="PPDPF"/>
</dbReference>
<protein>
    <submittedName>
        <fullName evidence="4">Pancreatic progenitor cell differentiation and proliferation factor-like protein</fullName>
    </submittedName>
</protein>
<reference evidence="2" key="1">
    <citation type="submission" date="2023-09" db="UniProtKB">
        <authorList>
            <consortium name="Ensembl"/>
        </authorList>
    </citation>
    <scope>IDENTIFICATION</scope>
</reference>
<dbReference type="PRINTS" id="PR02071">
    <property type="entry name" value="PPDPFACTOR"/>
</dbReference>
<evidence type="ECO:0000313" key="2">
    <source>
        <dbReference type="Ensembl" id="ENSCCNP00000006176.1"/>
    </source>
</evidence>
<evidence type="ECO:0000256" key="1">
    <source>
        <dbReference type="ARBA" id="ARBA00006609"/>
    </source>
</evidence>
<gene>
    <name evidence="2" type="primary">Ppdpfl</name>
    <name evidence="4" type="synonym">CUNH8orf22</name>
</gene>
<evidence type="ECO:0000313" key="4">
    <source>
        <dbReference type="RefSeq" id="XP_020006739.1"/>
    </source>
</evidence>
<dbReference type="Proteomes" id="UP001732720">
    <property type="component" value="Chromosome 3"/>
</dbReference>
<keyword evidence="3" id="KW-1185">Reference proteome</keyword>
<dbReference type="OrthoDB" id="8543092at2759"/>
<evidence type="ECO:0000313" key="3">
    <source>
        <dbReference type="Proteomes" id="UP001732720"/>
    </source>
</evidence>
<dbReference type="CTD" id="492307"/>
<name>A0A8C0WCW4_CASCN</name>
<comment type="similarity">
    <text evidence="1">Belongs to the PPDPF family.</text>
</comment>
<reference evidence="4" key="2">
    <citation type="submission" date="2025-04" db="UniProtKB">
        <authorList>
            <consortium name="RefSeq"/>
        </authorList>
    </citation>
    <scope>IDENTIFICATION</scope>
    <source>
        <tissue evidence="4">Leukocyte</tissue>
    </source>
</reference>
<dbReference type="RefSeq" id="XP_020006739.1">
    <property type="nucleotide sequence ID" value="XM_020151150.1"/>
</dbReference>
<accession>A0A8C0WCW4</accession>
<organism evidence="2">
    <name type="scientific">Castor canadensis</name>
    <name type="common">American beaver</name>
    <dbReference type="NCBI Taxonomy" id="51338"/>
    <lineage>
        <taxon>Eukaryota</taxon>
        <taxon>Metazoa</taxon>
        <taxon>Chordata</taxon>
        <taxon>Craniata</taxon>
        <taxon>Vertebrata</taxon>
        <taxon>Euteleostomi</taxon>
        <taxon>Mammalia</taxon>
        <taxon>Eutheria</taxon>
        <taxon>Euarchontoglires</taxon>
        <taxon>Glires</taxon>
        <taxon>Rodentia</taxon>
        <taxon>Castorimorpha</taxon>
        <taxon>Castoridae</taxon>
        <taxon>Castor</taxon>
    </lineage>
</organism>
<dbReference type="GO" id="GO:0030154">
    <property type="term" value="P:cell differentiation"/>
    <property type="evidence" value="ECO:0007669"/>
    <property type="project" value="InterPro"/>
</dbReference>
<dbReference type="Ensembl" id="ENSCCNT00000008108.1">
    <property type="protein sequence ID" value="ENSCCNP00000006176.1"/>
    <property type="gene ID" value="ENSCCNG00000006517.1"/>
</dbReference>
<dbReference type="AlphaFoldDB" id="A0A8C0WCW4"/>
<dbReference type="PANTHER" id="PTHR14572">
    <property type="entry name" value="PANCREATIC PROGENITOR CELL DIFFERENTIATION AND PROLIFERATION FACTOR"/>
    <property type="match status" value="1"/>
</dbReference>
<dbReference type="KEGG" id="ccan:109674026"/>
<sequence length="81" mass="8867">MASVPSIGCLLAKNQYYRKSSISSLSSLSSSDSVSFMDDDKSLQGLPEVAESTWWFKSFFHSEPVLSNVRSKDVSASSNHS</sequence>
<proteinExistence type="inferred from homology"/>